<keyword evidence="3" id="KW-1185">Reference proteome</keyword>
<name>A0A1J7JLM4_9PEZI</name>
<reference evidence="2 3" key="1">
    <citation type="submission" date="2016-10" db="EMBL/GenBank/DDBJ databases">
        <title>Draft genome sequence of Coniochaeta ligniaria NRRL30616, a lignocellulolytic fungus for bioabatement of inhibitors in plant biomass hydrolysates.</title>
        <authorList>
            <consortium name="DOE Joint Genome Institute"/>
            <person name="Jimenez D.J."/>
            <person name="Hector R.E."/>
            <person name="Riley R."/>
            <person name="Sun H."/>
            <person name="Grigoriev I.V."/>
            <person name="Van Elsas J.D."/>
            <person name="Nichols N.N."/>
        </authorList>
    </citation>
    <scope>NUCLEOTIDE SEQUENCE [LARGE SCALE GENOMIC DNA]</scope>
    <source>
        <strain evidence="2 3">NRRL 30616</strain>
    </source>
</reference>
<dbReference type="EMBL" id="KV875093">
    <property type="protein sequence ID" value="OIW34297.1"/>
    <property type="molecule type" value="Genomic_DNA"/>
</dbReference>
<protein>
    <recommendedName>
        <fullName evidence="4">Fungal N-terminal domain-containing protein</fullName>
    </recommendedName>
</protein>
<accession>A0A1J7JLM4</accession>
<proteinExistence type="predicted"/>
<dbReference type="AlphaFoldDB" id="A0A1J7JLM4"/>
<dbReference type="InParanoid" id="A0A1J7JLM4"/>
<evidence type="ECO:0008006" key="4">
    <source>
        <dbReference type="Google" id="ProtNLM"/>
    </source>
</evidence>
<evidence type="ECO:0000313" key="3">
    <source>
        <dbReference type="Proteomes" id="UP000182658"/>
    </source>
</evidence>
<gene>
    <name evidence="2" type="ORF">CONLIGDRAFT_665094</name>
</gene>
<organism evidence="2 3">
    <name type="scientific">Coniochaeta ligniaria NRRL 30616</name>
    <dbReference type="NCBI Taxonomy" id="1408157"/>
    <lineage>
        <taxon>Eukaryota</taxon>
        <taxon>Fungi</taxon>
        <taxon>Dikarya</taxon>
        <taxon>Ascomycota</taxon>
        <taxon>Pezizomycotina</taxon>
        <taxon>Sordariomycetes</taxon>
        <taxon>Sordariomycetidae</taxon>
        <taxon>Coniochaetales</taxon>
        <taxon>Coniochaetaceae</taxon>
        <taxon>Coniochaeta</taxon>
    </lineage>
</organism>
<sequence length="832" mass="92343">MDPVTVIGAASASVQLLDAAIKTSRSAYVFFQSLKNANEEIRMLRGILEETESLMRDLKTYMLDVQRSPSSTLCHLVQPDSIVRIAQQFSEDMELLGKALPATISPSTREKIKFVLTKKSLKELIQRLEERKISAMMALGVIGRYKPLGKMLRPHLTPAGWAISSYETKSIPPSRCRRCGCQSKGVIGSVGDKYNDIGRQAQTTSDAQIQRLDCIRTSLDGLTLSQNAASGTMLGKIDNVLAQNQTLHDLHTASVSAIQKLLEPSPHLVTAPTGDTAHMPHSGSVSRPNLLTSNRMLSTRRITTEDLDIIGKIVRAELRQQLEPLSGRLEDLKELVDSVANAVSGHTQLLSGDEKESSLRAELSTSSSHTIMNMARYQQDINDDNLASGRGNAVHAPPRKGEAMLYSIKYYVDSVIGRIRVHIQAYRQRGLLAHKRGQYFHLKIIILPRPWLSSRGLSVTGSTGPNAHGHYGLCPSILPFRVILDSSPMGVMLKDVLWKDDLSAFQKLLFDGAITLRDVHESGYNILQVSIFIGALNIVEYLVREPDPDAQRLLEDTHNNRSSFWFLHIHSICFGATRKPPRARSAVPGIFQLLKEKFGFPSGGFALGGFAWFVLVEFLKDPMCKQYNEEYLIEHIKMYKEYGVIFDPYGWVRAEDMVCRERVLDLYLRAGGDANGLDDTGRPALLVAMDLAWSYKSKSEEGDEGHDTEGDEGHDTEGGLENATKRKICLLTPLIRAGADIYYIEVENGIEDAKTITDMAFDSGIEDAWFNALENCGFDIDEVRDESDRRLNAVKKLHGAKRSGVDVSVVIDQPDSSGLRYRGGRVSVEVDV</sequence>
<dbReference type="Proteomes" id="UP000182658">
    <property type="component" value="Unassembled WGS sequence"/>
</dbReference>
<evidence type="ECO:0000313" key="2">
    <source>
        <dbReference type="EMBL" id="OIW34297.1"/>
    </source>
</evidence>
<evidence type="ECO:0000256" key="1">
    <source>
        <dbReference type="SAM" id="MobiDB-lite"/>
    </source>
</evidence>
<feature type="region of interest" description="Disordered" evidence="1">
    <location>
        <begin position="699"/>
        <end position="719"/>
    </location>
</feature>
<feature type="compositionally biased region" description="Basic and acidic residues" evidence="1">
    <location>
        <begin position="699"/>
        <end position="717"/>
    </location>
</feature>
<dbReference type="OrthoDB" id="3787958at2759"/>